<dbReference type="Proteomes" id="UP000824533">
    <property type="component" value="Linkage Group LG02"/>
</dbReference>
<name>A0ACC1DHE5_9NEOP</name>
<evidence type="ECO:0000313" key="1">
    <source>
        <dbReference type="EMBL" id="KAJ0183389.1"/>
    </source>
</evidence>
<organism evidence="1 2">
    <name type="scientific">Dendrolimus kikuchii</name>
    <dbReference type="NCBI Taxonomy" id="765133"/>
    <lineage>
        <taxon>Eukaryota</taxon>
        <taxon>Metazoa</taxon>
        <taxon>Ecdysozoa</taxon>
        <taxon>Arthropoda</taxon>
        <taxon>Hexapoda</taxon>
        <taxon>Insecta</taxon>
        <taxon>Pterygota</taxon>
        <taxon>Neoptera</taxon>
        <taxon>Endopterygota</taxon>
        <taxon>Lepidoptera</taxon>
        <taxon>Glossata</taxon>
        <taxon>Ditrysia</taxon>
        <taxon>Bombycoidea</taxon>
        <taxon>Lasiocampidae</taxon>
        <taxon>Dendrolimus</taxon>
    </lineage>
</organism>
<protein>
    <submittedName>
        <fullName evidence="1">Uncharacterized protein</fullName>
    </submittedName>
</protein>
<dbReference type="EMBL" id="CM034388">
    <property type="protein sequence ID" value="KAJ0183389.1"/>
    <property type="molecule type" value="Genomic_DNA"/>
</dbReference>
<gene>
    <name evidence="1" type="ORF">K1T71_001365</name>
</gene>
<reference evidence="1 2" key="1">
    <citation type="journal article" date="2021" name="Front. Genet.">
        <title>Chromosome-Level Genome Assembly Reveals Significant Gene Expansion in the Toll and IMD Signaling Pathways of Dendrolimus kikuchii.</title>
        <authorList>
            <person name="Zhou J."/>
            <person name="Wu P."/>
            <person name="Xiong Z."/>
            <person name="Liu N."/>
            <person name="Zhao N."/>
            <person name="Ji M."/>
            <person name="Qiu Y."/>
            <person name="Yang B."/>
        </authorList>
    </citation>
    <scope>NUCLEOTIDE SEQUENCE [LARGE SCALE GENOMIC DNA]</scope>
    <source>
        <strain evidence="1">Ann1</strain>
    </source>
</reference>
<comment type="caution">
    <text evidence="1">The sequence shown here is derived from an EMBL/GenBank/DDBJ whole genome shotgun (WGS) entry which is preliminary data.</text>
</comment>
<sequence length="240" mass="26808">MYFLLTILCSIVLIGKVSSASVDIGDSPCNENDSDCLLKITKILYAQVIKGDKDLEIPTSDPMYIKNIDGKFSDIDYELKNTTVVGFADCEVRKAVLAEDKNKATFNIFCPKLSLSGQYAVNGKILELPIQGEGDYKVILRGYDITIDADIKKVTRDDNTYISFTKLNLNANLTNGIDFDVENLFGGNAQFAEPAQKFLTENWKPIADALQMPAIESYFKEIFQNTNKYLKTIPANKIIK</sequence>
<accession>A0ACC1DHE5</accession>
<proteinExistence type="predicted"/>
<keyword evidence="2" id="KW-1185">Reference proteome</keyword>
<evidence type="ECO:0000313" key="2">
    <source>
        <dbReference type="Proteomes" id="UP000824533"/>
    </source>
</evidence>